<dbReference type="Pfam" id="PF14529">
    <property type="entry name" value="Exo_endo_phos_2"/>
    <property type="match status" value="1"/>
</dbReference>
<gene>
    <name evidence="6" type="ORF">MEDL_39487</name>
</gene>
<dbReference type="InterPro" id="IPR013083">
    <property type="entry name" value="Znf_RING/FYVE/PHD"/>
</dbReference>
<dbReference type="PROSITE" id="PS50016">
    <property type="entry name" value="ZF_PHD_2"/>
    <property type="match status" value="1"/>
</dbReference>
<dbReference type="GO" id="GO:0061343">
    <property type="term" value="P:cell adhesion involved in heart morphogenesis"/>
    <property type="evidence" value="ECO:0007669"/>
    <property type="project" value="TreeGrafter"/>
</dbReference>
<dbReference type="SUPFAM" id="SSF52540">
    <property type="entry name" value="P-loop containing nucleoside triphosphate hydrolases"/>
    <property type="match status" value="1"/>
</dbReference>
<dbReference type="SUPFAM" id="SSF56219">
    <property type="entry name" value="DNase I-like"/>
    <property type="match status" value="2"/>
</dbReference>
<dbReference type="OrthoDB" id="10297279at2759"/>
<dbReference type="Proteomes" id="UP000683360">
    <property type="component" value="Unassembled WGS sequence"/>
</dbReference>
<comment type="caution">
    <text evidence="6">The sequence shown here is derived from an EMBL/GenBank/DDBJ whole genome shotgun (WGS) entry which is preliminary data.</text>
</comment>
<dbReference type="Pfam" id="PF00628">
    <property type="entry name" value="PHD"/>
    <property type="match status" value="1"/>
</dbReference>
<dbReference type="InterPro" id="IPR019787">
    <property type="entry name" value="Znf_PHD-finger"/>
</dbReference>
<dbReference type="PANTHER" id="PTHR33395">
    <property type="entry name" value="TRANSCRIPTASE, PUTATIVE-RELATED-RELATED"/>
    <property type="match status" value="1"/>
</dbReference>
<proteinExistence type="predicted"/>
<protein>
    <recommendedName>
        <fullName evidence="5">PHD-type domain-containing protein</fullName>
    </recommendedName>
</protein>
<dbReference type="Pfam" id="PF00350">
    <property type="entry name" value="Dynamin_N"/>
    <property type="match status" value="1"/>
</dbReference>
<keyword evidence="1" id="KW-0479">Metal-binding</keyword>
<name>A0A8S3SXS0_MYTED</name>
<dbReference type="SMART" id="SM00249">
    <property type="entry name" value="PHD"/>
    <property type="match status" value="1"/>
</dbReference>
<feature type="domain" description="PHD-type" evidence="5">
    <location>
        <begin position="140"/>
        <end position="196"/>
    </location>
</feature>
<keyword evidence="2 4" id="KW-0863">Zinc-finger</keyword>
<evidence type="ECO:0000313" key="7">
    <source>
        <dbReference type="Proteomes" id="UP000683360"/>
    </source>
</evidence>
<evidence type="ECO:0000256" key="3">
    <source>
        <dbReference type="ARBA" id="ARBA00022833"/>
    </source>
</evidence>
<dbReference type="InterPro" id="IPR005135">
    <property type="entry name" value="Endo/exonuclease/phosphatase"/>
</dbReference>
<evidence type="ECO:0000313" key="6">
    <source>
        <dbReference type="EMBL" id="CAG2226457.1"/>
    </source>
</evidence>
<dbReference type="AlphaFoldDB" id="A0A8S3SXS0"/>
<dbReference type="GO" id="GO:0008270">
    <property type="term" value="F:zinc ion binding"/>
    <property type="evidence" value="ECO:0007669"/>
    <property type="project" value="UniProtKB-KW"/>
</dbReference>
<keyword evidence="7" id="KW-1185">Reference proteome</keyword>
<dbReference type="InterPro" id="IPR011011">
    <property type="entry name" value="Znf_FYVE_PHD"/>
</dbReference>
<evidence type="ECO:0000256" key="1">
    <source>
        <dbReference type="ARBA" id="ARBA00022723"/>
    </source>
</evidence>
<organism evidence="6 7">
    <name type="scientific">Mytilus edulis</name>
    <name type="common">Blue mussel</name>
    <dbReference type="NCBI Taxonomy" id="6550"/>
    <lineage>
        <taxon>Eukaryota</taxon>
        <taxon>Metazoa</taxon>
        <taxon>Spiralia</taxon>
        <taxon>Lophotrochozoa</taxon>
        <taxon>Mollusca</taxon>
        <taxon>Bivalvia</taxon>
        <taxon>Autobranchia</taxon>
        <taxon>Pteriomorphia</taxon>
        <taxon>Mytilida</taxon>
        <taxon>Mytiloidea</taxon>
        <taxon>Mytilidae</taxon>
        <taxon>Mytilinae</taxon>
        <taxon>Mytilus</taxon>
    </lineage>
</organism>
<dbReference type="PANTHER" id="PTHR33395:SF22">
    <property type="entry name" value="REVERSE TRANSCRIPTASE DOMAIN-CONTAINING PROTEIN"/>
    <property type="match status" value="1"/>
</dbReference>
<dbReference type="EMBL" id="CAJPWZ010001900">
    <property type="protein sequence ID" value="CAG2226457.1"/>
    <property type="molecule type" value="Genomic_DNA"/>
</dbReference>
<evidence type="ECO:0000259" key="5">
    <source>
        <dbReference type="PROSITE" id="PS50016"/>
    </source>
</evidence>
<dbReference type="InterPro" id="IPR027417">
    <property type="entry name" value="P-loop_NTPase"/>
</dbReference>
<dbReference type="InterPro" id="IPR036691">
    <property type="entry name" value="Endo/exonu/phosph_ase_sf"/>
</dbReference>
<dbReference type="GO" id="GO:0007508">
    <property type="term" value="P:larval heart development"/>
    <property type="evidence" value="ECO:0007669"/>
    <property type="project" value="TreeGrafter"/>
</dbReference>
<dbReference type="Gene3D" id="3.60.10.10">
    <property type="entry name" value="Endonuclease/exonuclease/phosphatase"/>
    <property type="match status" value="2"/>
</dbReference>
<dbReference type="GO" id="GO:0031012">
    <property type="term" value="C:extracellular matrix"/>
    <property type="evidence" value="ECO:0007669"/>
    <property type="project" value="TreeGrafter"/>
</dbReference>
<evidence type="ECO:0000256" key="4">
    <source>
        <dbReference type="PROSITE-ProRule" id="PRU00146"/>
    </source>
</evidence>
<dbReference type="InterPro" id="IPR001965">
    <property type="entry name" value="Znf_PHD"/>
</dbReference>
<keyword evidence="3" id="KW-0862">Zinc</keyword>
<sequence length="954" mass="109260">MAFLHFDCDNVTQFYAFDCRWIESLTNKKPAEPPVQLQNRWIESPTNQKPAEPPVDTVNEFNIQNNILDSNKYEGITISLQCDTTIEVSTQIYYWHLHVSNFKSKCVFGKSDRHIHLLIRILLSNQVETNPGPSNLNDSSYPCSICSHECTWDSDAIVCDNCDKWCHIGCVNISPSMYEKFGNSSALWICPICDTPNHSRTIFQSYLSSGNSILNPNSYSVLSDSSAFSLSFNINDSHENFGDPVATSSPKPPINFRSCKNKVPQIENLLTSSKPDIIIGNETWLNKDVLSSEIFPNTLFEDVFRNDRVGKEGGGVLIAIKKGIICQEVYKSKNVELIAAQINITDTKSLVIISAYRQPNKNDIDYLKQMIIEINELKLKFKNSTFWLGGDFNLPDIKWPEQNISGSMYSKELNEAFIDMLNNLGIEQMVDFPTRKDNILDLFCTNQPALITKIKSIPGISDHDIVLVDAICKPQRSKQSQHKIYLWKKVDIKKIKDITSHFISELISQANENLNIDQLWNKFKEGSNKIIDDNMERKSDKQKASRMSSGVTASEHTANLLENITNFKRRANEQLIEIYKDICVFTKSKNVFPDLQEEIIIEFGDVQEVPQRKNLRRETSGGKSTFINLLLGVDLLPHSALACTSTICRIHNSKEKKIEVTGKSKRPHAIPLEKDLDADSVRTLLKRYVTIRKPTESQIDMVEEEEYEFVDIYWPIPFLQENIVIVDTPGIGPDHPNLTKRLFQYLPNALAFIYIINASNGGGVQSDRFLYSATQSTYTGYCRNTPDWSNSVNVDGYCWYGHSRRNILIRAKNGSGGVRLLVRNDFDQQFHIKIVDDNTDGIMWVQFKDKRCNANMFYVCVVYLPPENSTRAINVHEFMETLMTHLYTIPQGNLFYLCGDFNRRCSDFSDSIEGIECLPERDKVDFQTNGYGNSFCNFYRNKSYYYHSKFWRAR</sequence>
<dbReference type="InterPro" id="IPR045063">
    <property type="entry name" value="Dynamin_N"/>
</dbReference>
<dbReference type="SUPFAM" id="SSF57903">
    <property type="entry name" value="FYVE/PHD zinc finger"/>
    <property type="match status" value="1"/>
</dbReference>
<dbReference type="Gene3D" id="3.30.40.10">
    <property type="entry name" value="Zinc/RING finger domain, C3HC4 (zinc finger)"/>
    <property type="match status" value="1"/>
</dbReference>
<evidence type="ECO:0000256" key="2">
    <source>
        <dbReference type="ARBA" id="ARBA00022771"/>
    </source>
</evidence>
<reference evidence="6" key="1">
    <citation type="submission" date="2021-03" db="EMBL/GenBank/DDBJ databases">
        <authorList>
            <person name="Bekaert M."/>
        </authorList>
    </citation>
    <scope>NUCLEOTIDE SEQUENCE</scope>
</reference>
<dbReference type="Gene3D" id="3.40.50.300">
    <property type="entry name" value="P-loop containing nucleotide triphosphate hydrolases"/>
    <property type="match status" value="1"/>
</dbReference>
<dbReference type="GO" id="GO:0003824">
    <property type="term" value="F:catalytic activity"/>
    <property type="evidence" value="ECO:0007669"/>
    <property type="project" value="InterPro"/>
</dbReference>
<accession>A0A8S3SXS0</accession>